<dbReference type="CDD" id="cd06548">
    <property type="entry name" value="GH18_chitinase"/>
    <property type="match status" value="1"/>
</dbReference>
<dbReference type="InterPro" id="IPR001579">
    <property type="entry name" value="Glyco_hydro_18_chit_AS"/>
</dbReference>
<dbReference type="Gene3D" id="3.20.20.80">
    <property type="entry name" value="Glycosidases"/>
    <property type="match status" value="2"/>
</dbReference>
<dbReference type="InterPro" id="IPR013783">
    <property type="entry name" value="Ig-like_fold"/>
</dbReference>
<dbReference type="Gene3D" id="3.10.50.10">
    <property type="match status" value="1"/>
</dbReference>
<dbReference type="Proteomes" id="UP000000536">
    <property type="component" value="Chromosome"/>
</dbReference>
<feature type="domain" description="CBM2" evidence="7">
    <location>
        <begin position="758"/>
        <end position="863"/>
    </location>
</feature>
<keyword evidence="4" id="KW-0119">Carbohydrate metabolism</keyword>
<dbReference type="PROSITE" id="PS01095">
    <property type="entry name" value="GH18_1"/>
    <property type="match status" value="1"/>
</dbReference>
<keyword evidence="3" id="KW-0624">Polysaccharide degradation</keyword>
<proteinExistence type="evidence at protein level"/>
<dbReference type="GO" id="GO:0006032">
    <property type="term" value="P:chitin catabolic process"/>
    <property type="evidence" value="ECO:0007669"/>
    <property type="project" value="UniProtKB-KW"/>
</dbReference>
<dbReference type="KEGG" id="tko:TK1765"/>
<dbReference type="PIR" id="T43916">
    <property type="entry name" value="T43916"/>
</dbReference>
<accession>Q5JDT3</accession>
<evidence type="ECO:0000259" key="7">
    <source>
        <dbReference type="PROSITE" id="PS51173"/>
    </source>
</evidence>
<dbReference type="InterPro" id="IPR012291">
    <property type="entry name" value="CBM2_carb-bd_dom_sf"/>
</dbReference>
<feature type="region of interest" description="Disordered" evidence="6">
    <location>
        <begin position="720"/>
        <end position="768"/>
    </location>
</feature>
<feature type="compositionally biased region" description="Polar residues" evidence="6">
    <location>
        <begin position="869"/>
        <end position="899"/>
    </location>
</feature>
<keyword evidence="5" id="KW-0326">Glycosidase</keyword>
<dbReference type="GO" id="GO:0008061">
    <property type="term" value="F:chitin binding"/>
    <property type="evidence" value="ECO:0007669"/>
    <property type="project" value="InterPro"/>
</dbReference>
<dbReference type="CDD" id="cd06543">
    <property type="entry name" value="GH18_PF-ChiA-like"/>
    <property type="match status" value="1"/>
</dbReference>
<protein>
    <submittedName>
        <fullName evidence="9 10">Chitinase</fullName>
    </submittedName>
</protein>
<dbReference type="SUPFAM" id="SSF51445">
    <property type="entry name" value="(Trans)glycosidases"/>
    <property type="match status" value="2"/>
</dbReference>
<evidence type="ECO:0000313" key="11">
    <source>
        <dbReference type="Proteomes" id="UP000000536"/>
    </source>
</evidence>
<evidence type="ECO:0000313" key="9">
    <source>
        <dbReference type="EMBL" id="BAA88380.1"/>
    </source>
</evidence>
<evidence type="ECO:0000256" key="2">
    <source>
        <dbReference type="ARBA" id="ARBA00022801"/>
    </source>
</evidence>
<dbReference type="SMR" id="Q9UWR7"/>
<dbReference type="PANTHER" id="PTHR11177:SF317">
    <property type="entry name" value="CHITINASE 12-RELATED"/>
    <property type="match status" value="1"/>
</dbReference>
<evidence type="ECO:0000256" key="4">
    <source>
        <dbReference type="ARBA" id="ARBA00023277"/>
    </source>
</evidence>
<evidence type="ECO:0007829" key="13">
    <source>
        <dbReference type="PDB" id="5DHE"/>
    </source>
</evidence>
<evidence type="ECO:0000256" key="1">
    <source>
        <dbReference type="ARBA" id="ARBA00009121"/>
    </source>
</evidence>
<evidence type="ECO:0000256" key="3">
    <source>
        <dbReference type="ARBA" id="ARBA00023024"/>
    </source>
</evidence>
<dbReference type="CAZy" id="GH18">
    <property type="family name" value="Glycoside Hydrolase Family 18"/>
</dbReference>
<dbReference type="Gene3D" id="2.10.10.20">
    <property type="entry name" value="Carbohydrate-binding module superfamily 5/12"/>
    <property type="match status" value="1"/>
</dbReference>
<keyword evidence="3" id="KW-0146">Chitin degradation</keyword>
<dbReference type="SUPFAM" id="SSF49384">
    <property type="entry name" value="Carbohydrate-binding domain"/>
    <property type="match status" value="2"/>
</dbReference>
<dbReference type="InterPro" id="IPR036573">
    <property type="entry name" value="CBM_sf_5/12"/>
</dbReference>
<feature type="domain" description="GH18" evidence="8">
    <location>
        <begin position="914"/>
        <end position="1185"/>
    </location>
</feature>
<feature type="compositionally biased region" description="Polar residues" evidence="6">
    <location>
        <begin position="579"/>
        <end position="620"/>
    </location>
</feature>
<dbReference type="CAZy" id="CBM5">
    <property type="family name" value="Carbohydrate-Binding Module Family 5"/>
</dbReference>
<reference evidence="9" key="1">
    <citation type="journal article" date="1999" name="Appl. Environ. Microbiol.">
        <title>A unique chitinase with dual active sites and triple substrate binding sites from the hyperthermophilic archaeon Pyrococcus kodakaraensis KOD1.</title>
        <authorList>
            <person name="Tanaka T."/>
            <person name="Fujiwara S."/>
            <person name="Nishikori S."/>
            <person name="Fukui T."/>
            <person name="Takagi M."/>
            <person name="Imanaka T."/>
        </authorList>
    </citation>
    <scope>NUCLEOTIDE SEQUENCE</scope>
</reference>
<dbReference type="SMART" id="SM00637">
    <property type="entry name" value="CBD_II"/>
    <property type="match status" value="2"/>
</dbReference>
<dbReference type="PROSITE" id="PS51173">
    <property type="entry name" value="CBM2"/>
    <property type="match status" value="2"/>
</dbReference>
<dbReference type="BRENDA" id="3.2.1.200">
    <property type="organism ID" value="5246"/>
</dbReference>
<feature type="domain" description="GH18" evidence="8">
    <location>
        <begin position="175"/>
        <end position="549"/>
    </location>
</feature>
<dbReference type="CAZy" id="CBM2">
    <property type="family name" value="Carbohydrate-Binding Module Family 2"/>
</dbReference>
<dbReference type="InterPro" id="IPR011583">
    <property type="entry name" value="Chitinase_II/V-like_cat"/>
</dbReference>
<gene>
    <name evidence="9" type="primary">Pk-chiA</name>
    <name evidence="10" type="ordered locus">TK1765</name>
</gene>
<reference evidence="10 11" key="3">
    <citation type="journal article" date="2005" name="Genome Res.">
        <title>Complete genome sequence of the hyperthermophilic archaeon Thermococcus kodakaraensis KOD1 and comparison with Pyrococcus genomes.</title>
        <authorList>
            <person name="Fukui T."/>
            <person name="Atomi H."/>
            <person name="Kanai T."/>
            <person name="Matsumi R."/>
            <person name="Fujiwara S."/>
            <person name="Imanaka T."/>
        </authorList>
    </citation>
    <scope>NUCLEOTIDE SEQUENCE [LARGE SCALE GENOMIC DNA]</scope>
    <source>
        <strain evidence="11">ATCC BAA-918 / JCM 12380 / KOD1</strain>
        <strain evidence="10">KOD1</strain>
    </source>
</reference>
<dbReference type="GeneID" id="78448295"/>
<reference evidence="9" key="2">
    <citation type="journal article" date="2001" name="J. Biol. Chem.">
        <title>Different cleavage specificities of the dual catalytic domains in chitinase from the hyperthermophilic archaeon Thermococcus kodakaraensis KOD1.</title>
        <authorList>
            <person name="Tanaka T."/>
            <person name="Fukui T."/>
            <person name="Imanaka T."/>
        </authorList>
    </citation>
    <scope>NUCLEOTIDE SEQUENCE</scope>
</reference>
<dbReference type="GO" id="GO:0004553">
    <property type="term" value="F:hydrolase activity, hydrolyzing O-glycosyl compounds"/>
    <property type="evidence" value="ECO:0007669"/>
    <property type="project" value="InterPro"/>
</dbReference>
<dbReference type="Pfam" id="PF00704">
    <property type="entry name" value="Glyco_hydro_18"/>
    <property type="match status" value="1"/>
</dbReference>
<dbReference type="SUPFAM" id="SSF54556">
    <property type="entry name" value="Chitinase insertion domain"/>
    <property type="match status" value="1"/>
</dbReference>
<feature type="domain" description="CBM2" evidence="7">
    <location>
        <begin position="615"/>
        <end position="720"/>
    </location>
</feature>
<dbReference type="InterPro" id="IPR050314">
    <property type="entry name" value="Glycosyl_Hydrlase_18"/>
</dbReference>
<dbReference type="PATRIC" id="fig|69014.16.peg.1721"/>
<dbReference type="InterPro" id="IPR008965">
    <property type="entry name" value="CBM2/CBM3_carb-bd_dom_sf"/>
</dbReference>
<dbReference type="PDBsum" id="5DHE"/>
<dbReference type="Pfam" id="PF00553">
    <property type="entry name" value="CBM_2"/>
    <property type="match status" value="1"/>
</dbReference>
<feature type="region of interest" description="Disordered" evidence="6">
    <location>
        <begin position="865"/>
        <end position="907"/>
    </location>
</feature>
<dbReference type="SUPFAM" id="SSF51055">
    <property type="entry name" value="Carbohydrate binding domain"/>
    <property type="match status" value="1"/>
</dbReference>
<reference evidence="12 13" key="4">
    <citation type="journal article" date="2016" name="FEBS Lett.">
        <title>Crystal structures of chitin binding domains of chitinase from Thermococcuskodakarensis KOD1.</title>
        <authorList>
            <person name="Hanazono Y."/>
            <person name="Takeda K."/>
            <person name="Niwa S."/>
            <person name="Hibi M."/>
            <person name="Takahashi N."/>
            <person name="Kanai T."/>
            <person name="Atomi H."/>
            <person name="Miki K."/>
        </authorList>
    </citation>
    <scope>X-RAY CRYSTALLOGRAPHY (1.27 ANGSTROMS) OF 621-720</scope>
</reference>
<dbReference type="BRENDA" id="3.2.1.201">
    <property type="organism ID" value="5246"/>
</dbReference>
<dbReference type="PROSITE" id="PS51910">
    <property type="entry name" value="GH18_2"/>
    <property type="match status" value="2"/>
</dbReference>
<sequence length="1215" mass="134267">MKKIWTSIVLTAVLLLSLVQVGTFPWASAAESVSLSGSAIAWDVVNLTWSPYSSAKAYEVYRSTDPSNLFSPNNLLVVVNWSSYPKYEPGKTYNQGDVVEYNGKIWRVKYWTQSVPGSDDSWELVGDVVPTTSYLDQYHLKANTTYYYGVVPVLADGSRGSPSNVLAITTPLEPYRVIVYYISWGRYARKFYVSDIPWEKVTHVNYAFLDLKEDGTVAFYDTYADPLNLEAMKEYKRKYPAVKVLISVGGWTLSKYFSVVAADPAKRQRFAETAIEILRKYNLDGIDIDWEYPGGGGMAGNYESPDDGKNFVLLLKDLREALDKAAKEDHKDYLLTAATPADPVKAGRIDWVEASKYLDSINIMTYDYHGAWETITGHLAPLYCDPNAPYTDENVKYHFCVNYTVQWYIQHVPDKTKITVGLPFYSRSFANVPPENNGLYQPFSGTPAGTWGPAYETYGVMDYWDVAEKNQSSEYEYHWDPIAQVAWLYSPSKRIFITFDDPRAIGIKVDYMLKNGLGGVMIWEITADRKPGTNDHPLLDTVLQHLGEKPPAWIPDTYYIGSNIPSNITVPEPTPLPPSNETTPEDNQTNPNPSQGNETNPNPSPGNETTPSDNQTTPSTGDFVKPGSLSVKVTDWGNTEYDVTLNLGGTYDWVVKVKLKDGSSVSSFWSANKAEEGGYVVFTPVSWNRGPTATFGFIATGSESVEAIYLYVDGQLWDAWPSNTQQPEENQTVPSPSPGNETTPTPSPGNETAPSENQTTPSTGDLVKPDAFSVKIQDWGSTEYDVTLNLGGTYDWVVKVKLKDGSAVSSVWSANKAEEGGYVVFTPVSWNKGPTATFGFIATGSEPVEAMYLYVNDQLWDVWPETASAPGNESTPSDNQTNPNPSPGNETNPNPSPGNETGPYVPAGPGLPEHFFAPYIDMSLGIHKPLVEYYNLTGTPYFTLAFVLYSSVYNGPAWAGSIPLDAFVDEVKGLREAGGDVIIAFGGAVGPYLCQQAKTPEQLAQWYIQVIDTYNATYLDFDIESGVDADKLADALLIVQRERPNVRFSFTLPSDPGIGLAGGYGIIETMAKKGVIVDRVNPMTMDYYWTPANADNAISVAEHVFNQLKQIYPDKSDDEIWGMIGLTPMIGTNDDKSVFSLQDAEKLVDWAIQHKIRSLAFWSVDRDHPGPTGEVSPIHRGTSDPDWAFSHAFLRFMKAFQPVASTAQVAVAVPV</sequence>
<dbReference type="Pfam" id="PF02839">
    <property type="entry name" value="CBM_5_12"/>
    <property type="match status" value="1"/>
</dbReference>
<dbReference type="PDB" id="5DHE">
    <property type="method" value="X-ray"/>
    <property type="resolution" value="1.60 A"/>
    <property type="chains" value="A/B=764-863"/>
</dbReference>
<dbReference type="PDB" id="5DHD">
    <property type="method" value="X-ray"/>
    <property type="resolution" value="1.27 A"/>
    <property type="chains" value="A=621-720"/>
</dbReference>
<dbReference type="AlphaFoldDB" id="Q9UWR7"/>
<dbReference type="InterPro" id="IPR001919">
    <property type="entry name" value="CBD2"/>
</dbReference>
<keyword evidence="2" id="KW-0378">Hydrolase</keyword>
<evidence type="ECO:0000256" key="6">
    <source>
        <dbReference type="SAM" id="MobiDB-lite"/>
    </source>
</evidence>
<dbReference type="GO" id="GO:0030247">
    <property type="term" value="F:polysaccharide binding"/>
    <property type="evidence" value="ECO:0007669"/>
    <property type="project" value="InterPro"/>
</dbReference>
<evidence type="ECO:0000259" key="8">
    <source>
        <dbReference type="PROSITE" id="PS51910"/>
    </source>
</evidence>
<dbReference type="SMART" id="SM00636">
    <property type="entry name" value="Glyco_18"/>
    <property type="match status" value="1"/>
</dbReference>
<evidence type="ECO:0000313" key="10">
    <source>
        <dbReference type="EMBL" id="BAD85954.1"/>
    </source>
</evidence>
<dbReference type="STRING" id="69014.TK1765"/>
<evidence type="ECO:0000256" key="5">
    <source>
        <dbReference type="ARBA" id="ARBA00023295"/>
    </source>
</evidence>
<dbReference type="Gene3D" id="2.60.40.10">
    <property type="entry name" value="Immunoglobulins"/>
    <property type="match status" value="1"/>
</dbReference>
<organism evidence="9">
    <name type="scientific">Thermococcus kodakarensis (strain ATCC BAA-918 / JCM 12380 / KOD1)</name>
    <name type="common">Pyrococcus kodakaraensis (strain KOD1)</name>
    <dbReference type="NCBI Taxonomy" id="69014"/>
    <lineage>
        <taxon>Archaea</taxon>
        <taxon>Methanobacteriati</taxon>
        <taxon>Methanobacteriota</taxon>
        <taxon>Thermococci</taxon>
        <taxon>Thermococcales</taxon>
        <taxon>Thermococcaceae</taxon>
        <taxon>Thermococcus</taxon>
    </lineage>
</organism>
<dbReference type="GO" id="GO:0005576">
    <property type="term" value="C:extracellular region"/>
    <property type="evidence" value="ECO:0007669"/>
    <property type="project" value="InterPro"/>
</dbReference>
<dbReference type="InterPro" id="IPR001223">
    <property type="entry name" value="Glyco_hydro18_cat"/>
</dbReference>
<dbReference type="CDD" id="cd12204">
    <property type="entry name" value="CBD_like"/>
    <property type="match status" value="1"/>
</dbReference>
<dbReference type="HOGENOM" id="CLU_269245_0_0_2"/>
<dbReference type="RefSeq" id="WP_011250716.1">
    <property type="nucleotide sequence ID" value="NC_006624.1"/>
</dbReference>
<dbReference type="PANTHER" id="PTHR11177">
    <property type="entry name" value="CHITINASE"/>
    <property type="match status" value="1"/>
</dbReference>
<dbReference type="InterPro" id="IPR029070">
    <property type="entry name" value="Chitinase_insertion_sf"/>
</dbReference>
<dbReference type="Gene3D" id="2.60.40.290">
    <property type="match status" value="2"/>
</dbReference>
<dbReference type="SMART" id="SM00495">
    <property type="entry name" value="ChtBD3"/>
    <property type="match status" value="1"/>
</dbReference>
<feature type="compositionally biased region" description="Polar residues" evidence="6">
    <location>
        <begin position="721"/>
        <end position="763"/>
    </location>
</feature>
<dbReference type="GO" id="GO:0005975">
    <property type="term" value="P:carbohydrate metabolic process"/>
    <property type="evidence" value="ECO:0007669"/>
    <property type="project" value="InterPro"/>
</dbReference>
<dbReference type="InterPro" id="IPR017853">
    <property type="entry name" value="GH"/>
</dbReference>
<dbReference type="EMBL" id="AB024740">
    <property type="protein sequence ID" value="BAA88380.1"/>
    <property type="molecule type" value="Genomic_DNA"/>
</dbReference>
<keyword evidence="12 13" id="KW-0002">3D-structure</keyword>
<name>Q9UWR7_THEKO</name>
<evidence type="ECO:0007829" key="12">
    <source>
        <dbReference type="PDB" id="5DHD"/>
    </source>
</evidence>
<comment type="similarity">
    <text evidence="1">Belongs to the glycosyl hydrolase 18 family. Chitinase class II subfamily.</text>
</comment>
<dbReference type="PDBsum" id="5DHD"/>
<dbReference type="InterPro" id="IPR003610">
    <property type="entry name" value="CBM5/12"/>
</dbReference>
<dbReference type="BioCyc" id="MetaCyc:MONOMER-16775"/>
<feature type="region of interest" description="Disordered" evidence="6">
    <location>
        <begin position="565"/>
        <end position="628"/>
    </location>
</feature>
<accession>Q9UWR7</accession>
<dbReference type="eggNOG" id="arCOG07581">
    <property type="taxonomic scope" value="Archaea"/>
</dbReference>
<dbReference type="EnsemblBacteria" id="BAD85954">
    <property type="protein sequence ID" value="BAD85954"/>
    <property type="gene ID" value="TK1765"/>
</dbReference>
<dbReference type="EMBL" id="AP006878">
    <property type="protein sequence ID" value="BAD85954.1"/>
    <property type="molecule type" value="Genomic_DNA"/>
</dbReference>
<keyword evidence="11" id="KW-1185">Reference proteome</keyword>
<dbReference type="eggNOG" id="arCOG07840">
    <property type="taxonomic scope" value="Archaea"/>
</dbReference>